<evidence type="ECO:0000313" key="2">
    <source>
        <dbReference type="Proteomes" id="UP001157355"/>
    </source>
</evidence>
<dbReference type="AlphaFoldDB" id="A0AA37X217"/>
<organism evidence="1 2">
    <name type="scientific">Cypionkella aquatica</name>
    <dbReference type="NCBI Taxonomy" id="1756042"/>
    <lineage>
        <taxon>Bacteria</taxon>
        <taxon>Pseudomonadati</taxon>
        <taxon>Pseudomonadota</taxon>
        <taxon>Alphaproteobacteria</taxon>
        <taxon>Rhodobacterales</taxon>
        <taxon>Paracoccaceae</taxon>
        <taxon>Cypionkella</taxon>
    </lineage>
</organism>
<proteinExistence type="predicted"/>
<sequence length="194" mass="22016">MKRAAMLYCADIDAPRYKVLKQRRQLPFVANDDAEAEGGDGKWADYSLDDAFRLRLMLDLIGGESTDETQLNGLGPSYAQSIVYNAMSRFPRHPLNQIEPRDWWAGLIVLEDNNADEGVFRFSEWYVGELEHLDAWVKEKATRPCAGPNASVTTRNLPVVRIFMVNVSRVATIVRRRAEELGLPEAEDFSEVPR</sequence>
<evidence type="ECO:0000313" key="1">
    <source>
        <dbReference type="EMBL" id="GLS88277.1"/>
    </source>
</evidence>
<dbReference type="Proteomes" id="UP001157355">
    <property type="component" value="Unassembled WGS sequence"/>
</dbReference>
<keyword evidence="2" id="KW-1185">Reference proteome</keyword>
<reference evidence="1 2" key="1">
    <citation type="journal article" date="2014" name="Int. J. Syst. Evol. Microbiol.">
        <title>Complete genome sequence of Corynebacterium casei LMG S-19264T (=DSM 44701T), isolated from a smear-ripened cheese.</title>
        <authorList>
            <consortium name="US DOE Joint Genome Institute (JGI-PGF)"/>
            <person name="Walter F."/>
            <person name="Albersmeier A."/>
            <person name="Kalinowski J."/>
            <person name="Ruckert C."/>
        </authorList>
    </citation>
    <scope>NUCLEOTIDE SEQUENCE [LARGE SCALE GENOMIC DNA]</scope>
    <source>
        <strain evidence="1 2">NBRC 111766</strain>
    </source>
</reference>
<name>A0AA37X217_9RHOB</name>
<protein>
    <submittedName>
        <fullName evidence="1">Uncharacterized protein</fullName>
    </submittedName>
</protein>
<comment type="caution">
    <text evidence="1">The sequence shown here is derived from an EMBL/GenBank/DDBJ whole genome shotgun (WGS) entry which is preliminary data.</text>
</comment>
<dbReference type="RefSeq" id="WP_284326447.1">
    <property type="nucleotide sequence ID" value="NZ_BSPP01000011.1"/>
</dbReference>
<gene>
    <name evidence="1" type="ORF">GCM10010873_32510</name>
</gene>
<dbReference type="EMBL" id="BSPP01000011">
    <property type="protein sequence ID" value="GLS88277.1"/>
    <property type="molecule type" value="Genomic_DNA"/>
</dbReference>
<accession>A0AA37X217</accession>